<dbReference type="Gene3D" id="1.10.10.10">
    <property type="entry name" value="Winged helix-like DNA-binding domain superfamily/Winged helix DNA-binding domain"/>
    <property type="match status" value="1"/>
</dbReference>
<protein>
    <submittedName>
        <fullName evidence="3">LuxR C-terminal-related transcriptional regulator</fullName>
    </submittedName>
</protein>
<keyword evidence="1" id="KW-0238">DNA-binding</keyword>
<dbReference type="SUPFAM" id="SSF46894">
    <property type="entry name" value="C-terminal effector domain of the bipartite response regulators"/>
    <property type="match status" value="1"/>
</dbReference>
<dbReference type="RefSeq" id="WP_034165065.1">
    <property type="nucleotide sequence ID" value="NZ_AP028982.1"/>
</dbReference>
<feature type="domain" description="HTH luxR-type" evidence="2">
    <location>
        <begin position="139"/>
        <end position="196"/>
    </location>
</feature>
<dbReference type="SMART" id="SM00421">
    <property type="entry name" value="HTH_LUXR"/>
    <property type="match status" value="1"/>
</dbReference>
<dbReference type="Proteomes" id="UP001238370">
    <property type="component" value="Chromosome"/>
</dbReference>
<name>A0ABY8SKN5_9GAMM</name>
<dbReference type="Pfam" id="PF00196">
    <property type="entry name" value="GerE"/>
    <property type="match status" value="1"/>
</dbReference>
<evidence type="ECO:0000313" key="3">
    <source>
        <dbReference type="EMBL" id="WHP85482.1"/>
    </source>
</evidence>
<evidence type="ECO:0000313" key="4">
    <source>
        <dbReference type="Proteomes" id="UP001238370"/>
    </source>
</evidence>
<dbReference type="InterPro" id="IPR036388">
    <property type="entry name" value="WH-like_DNA-bd_sf"/>
</dbReference>
<evidence type="ECO:0000259" key="2">
    <source>
        <dbReference type="SMART" id="SM00421"/>
    </source>
</evidence>
<dbReference type="InterPro" id="IPR016032">
    <property type="entry name" value="Sig_transdc_resp-reg_C-effctor"/>
</dbReference>
<proteinExistence type="predicted"/>
<accession>A0ABY8SKN5</accession>
<evidence type="ECO:0000256" key="1">
    <source>
        <dbReference type="ARBA" id="ARBA00023125"/>
    </source>
</evidence>
<dbReference type="InterPro" id="IPR000792">
    <property type="entry name" value="Tscrpt_reg_LuxR_C"/>
</dbReference>
<dbReference type="EMBL" id="CP094302">
    <property type="protein sequence ID" value="WHP85482.1"/>
    <property type="molecule type" value="Genomic_DNA"/>
</dbReference>
<reference evidence="3 4" key="1">
    <citation type="submission" date="2022-03" db="EMBL/GenBank/DDBJ databases">
        <title>Survey of Intraspecific Variation of Edwardsiella anguillarum Isolates from Non-Anguillid Fish Host Originating from Varied Geographic Locations.</title>
        <authorList>
            <person name="Armwood A.R."/>
            <person name="Woodyard E."/>
            <person name="Waldbieser G.C."/>
            <person name="Camus A.C."/>
            <person name="Divya D."/>
            <person name="Tekedar H."/>
            <person name="Soto E."/>
            <person name="Stein C."/>
            <person name="Ucko M."/>
            <person name="Ware C."/>
            <person name="Griffin M.J."/>
        </authorList>
    </citation>
    <scope>NUCLEOTIDE SEQUENCE [LARGE SCALE GENOMIC DNA]</scope>
    <source>
        <strain evidence="3 4">R18-35-2</strain>
    </source>
</reference>
<sequence>MYRFVNKNESFAAYGFADFFLSHHSLAQPGKDVSIRILTAELPYSASQHCILQELAVNIDDDFCIILDGVKTNQEADGICFLNEKVIVASLGLSIENMKKIVAVIDDVINGVLECDRYQREPDALICALNNSTGYKLCLAPLNHSEFRVLRAIVDGQGTAISAGQLHRSVKSISSYKRSVMRKLKVKSISELHFRLCLVNIFPQEGVFFPVKITYQT</sequence>
<dbReference type="GeneID" id="33941025"/>
<organism evidence="3 4">
    <name type="scientific">Edwardsiella anguillarum</name>
    <dbReference type="NCBI Taxonomy" id="1821960"/>
    <lineage>
        <taxon>Bacteria</taxon>
        <taxon>Pseudomonadati</taxon>
        <taxon>Pseudomonadota</taxon>
        <taxon>Gammaproteobacteria</taxon>
        <taxon>Enterobacterales</taxon>
        <taxon>Hafniaceae</taxon>
        <taxon>Edwardsiella</taxon>
    </lineage>
</organism>
<keyword evidence="4" id="KW-1185">Reference proteome</keyword>
<gene>
    <name evidence="3" type="ORF">MQ095_08795</name>
</gene>